<sequence length="609" mass="66069">MSSPLFTSLPSPLVCELKSNTWSLLVPPRGSYIPTPRHGHAGVLSADGTRVYIIGGITSSAPLGSPDGYAAPPWIEVFEVGTGTWQLLEAMDGEAPVPRLLHGAAMAAECLVIAGGLVWHDDALCLTTSISVFDLTTHTWHRHVAELPEAVMAPSLVCVGDSRVAVVGGNVAVNHAYTTFGWLELTRSVSGDISVTWHAAACSLSDDGARTNRCLSISATPLEARGGGGMLVVARFATEMVCYVLDAELTQLRRVGPAFRLGLSQDMTLSVLAGVVSEDGRRVVLVPWIDLSVHDPSLKLPRMATAKKLLRTFVLDDAPIKGPCSLVALGRTAVVKDALDTVMTSPSVPPAMVAELVAEARLRNSLQPIHVGLFRTLSVARISWVDVVDDDWLKSLVHACPHLVELDISGSKGVTSDGLVVLGALPCLERLGVAHMEATQHENTIDDLLLNLPQIRQLNASHLHATYGVHQSRDAHREWQEVVRRLDQFVLDGRVLTVPMAIELAELNARAVSVAGCGLLFLPNLYNEIRLGFGTSFTDLHSYYGAMEREHGMVLDNDLRELWTHRLSSFCIAADQPALMSEIELLRRGLSVPDIDMLYWLDSDEDDDW</sequence>
<dbReference type="Pfam" id="PF24681">
    <property type="entry name" value="Kelch_KLHDC2_KLHL20_DRC7"/>
    <property type="match status" value="1"/>
</dbReference>
<name>A0A0L0DSN6_THETB</name>
<dbReference type="STRING" id="461836.A0A0L0DSN6"/>
<dbReference type="OrthoDB" id="263283at2759"/>
<organism evidence="1 2">
    <name type="scientific">Thecamonas trahens ATCC 50062</name>
    <dbReference type="NCBI Taxonomy" id="461836"/>
    <lineage>
        <taxon>Eukaryota</taxon>
        <taxon>Apusozoa</taxon>
        <taxon>Apusomonadida</taxon>
        <taxon>Apusomonadidae</taxon>
        <taxon>Thecamonas</taxon>
    </lineage>
</organism>
<dbReference type="GeneID" id="25568810"/>
<dbReference type="Gene3D" id="2.120.10.80">
    <property type="entry name" value="Kelch-type beta propeller"/>
    <property type="match status" value="1"/>
</dbReference>
<dbReference type="RefSeq" id="XP_013753347.1">
    <property type="nucleotide sequence ID" value="XM_013897893.1"/>
</dbReference>
<accession>A0A0L0DSN6</accession>
<dbReference type="SUPFAM" id="SSF52047">
    <property type="entry name" value="RNI-like"/>
    <property type="match status" value="1"/>
</dbReference>
<dbReference type="Gene3D" id="3.80.10.10">
    <property type="entry name" value="Ribonuclease Inhibitor"/>
    <property type="match status" value="1"/>
</dbReference>
<gene>
    <name evidence="1" type="ORF">AMSG_10637</name>
</gene>
<dbReference type="SUPFAM" id="SSF117281">
    <property type="entry name" value="Kelch motif"/>
    <property type="match status" value="1"/>
</dbReference>
<protein>
    <submittedName>
        <fullName evidence="1">Uncharacterized protein</fullName>
    </submittedName>
</protein>
<dbReference type="InterPro" id="IPR032675">
    <property type="entry name" value="LRR_dom_sf"/>
</dbReference>
<reference evidence="1 2" key="1">
    <citation type="submission" date="2010-05" db="EMBL/GenBank/DDBJ databases">
        <title>The Genome Sequence of Thecamonas trahens ATCC 50062.</title>
        <authorList>
            <consortium name="The Broad Institute Genome Sequencing Platform"/>
            <person name="Russ C."/>
            <person name="Cuomo C."/>
            <person name="Shea T."/>
            <person name="Young S.K."/>
            <person name="Zeng Q."/>
            <person name="Koehrsen M."/>
            <person name="Haas B."/>
            <person name="Borodovsky M."/>
            <person name="Guigo R."/>
            <person name="Alvarado L."/>
            <person name="Berlin A."/>
            <person name="Bochicchio J."/>
            <person name="Borenstein D."/>
            <person name="Chapman S."/>
            <person name="Chen Z."/>
            <person name="Freedman E."/>
            <person name="Gellesch M."/>
            <person name="Goldberg J."/>
            <person name="Griggs A."/>
            <person name="Gujja S."/>
            <person name="Heilman E."/>
            <person name="Heiman D."/>
            <person name="Hepburn T."/>
            <person name="Howarth C."/>
            <person name="Jen D."/>
            <person name="Larson L."/>
            <person name="Mehta T."/>
            <person name="Park D."/>
            <person name="Pearson M."/>
            <person name="Roberts A."/>
            <person name="Saif S."/>
            <person name="Shenoy N."/>
            <person name="Sisk P."/>
            <person name="Stolte C."/>
            <person name="Sykes S."/>
            <person name="Thomson T."/>
            <person name="Walk T."/>
            <person name="White J."/>
            <person name="Yandava C."/>
            <person name="Burger G."/>
            <person name="Gray M.W."/>
            <person name="Holland P.W.H."/>
            <person name="King N."/>
            <person name="Lang F.B.F."/>
            <person name="Roger A.J."/>
            <person name="Ruiz-Trillo I."/>
            <person name="Lander E."/>
            <person name="Nusbaum C."/>
        </authorList>
    </citation>
    <scope>NUCLEOTIDE SEQUENCE [LARGE SCALE GENOMIC DNA]</scope>
    <source>
        <strain evidence="1 2">ATCC 50062</strain>
    </source>
</reference>
<evidence type="ECO:0000313" key="1">
    <source>
        <dbReference type="EMBL" id="KNC55041.1"/>
    </source>
</evidence>
<dbReference type="Proteomes" id="UP000054408">
    <property type="component" value="Unassembled WGS sequence"/>
</dbReference>
<dbReference type="EMBL" id="GL349494">
    <property type="protein sequence ID" value="KNC55041.1"/>
    <property type="molecule type" value="Genomic_DNA"/>
</dbReference>
<dbReference type="InterPro" id="IPR015915">
    <property type="entry name" value="Kelch-typ_b-propeller"/>
</dbReference>
<dbReference type="PANTHER" id="PTHR23244">
    <property type="entry name" value="KELCH REPEAT DOMAIN"/>
    <property type="match status" value="1"/>
</dbReference>
<dbReference type="AlphaFoldDB" id="A0A0L0DSN6"/>
<keyword evidence="2" id="KW-1185">Reference proteome</keyword>
<dbReference type="eggNOG" id="KOG0379">
    <property type="taxonomic scope" value="Eukaryota"/>
</dbReference>
<evidence type="ECO:0000313" key="2">
    <source>
        <dbReference type="Proteomes" id="UP000054408"/>
    </source>
</evidence>
<proteinExistence type="predicted"/>